<dbReference type="SUPFAM" id="SSF52091">
    <property type="entry name" value="SpoIIaa-like"/>
    <property type="match status" value="1"/>
</dbReference>
<proteinExistence type="predicted"/>
<dbReference type="PROSITE" id="PS50801">
    <property type="entry name" value="STAS"/>
    <property type="match status" value="1"/>
</dbReference>
<dbReference type="InterPro" id="IPR058548">
    <property type="entry name" value="MlaB-like_STAS"/>
</dbReference>
<organism evidence="2 3">
    <name type="scientific">Actinoplanes aureus</name>
    <dbReference type="NCBI Taxonomy" id="2792083"/>
    <lineage>
        <taxon>Bacteria</taxon>
        <taxon>Bacillati</taxon>
        <taxon>Actinomycetota</taxon>
        <taxon>Actinomycetes</taxon>
        <taxon>Micromonosporales</taxon>
        <taxon>Micromonosporaceae</taxon>
        <taxon>Actinoplanes</taxon>
    </lineage>
</organism>
<comment type="caution">
    <text evidence="2">The sequence shown here is derived from an EMBL/GenBank/DDBJ whole genome shotgun (WGS) entry which is preliminary data.</text>
</comment>
<evidence type="ECO:0000259" key="1">
    <source>
        <dbReference type="PROSITE" id="PS50801"/>
    </source>
</evidence>
<dbReference type="Gene3D" id="3.30.750.24">
    <property type="entry name" value="STAS domain"/>
    <property type="match status" value="1"/>
</dbReference>
<name>A0A931CHJ5_9ACTN</name>
<gene>
    <name evidence="2" type="ORF">I4J89_38165</name>
</gene>
<evidence type="ECO:0000313" key="3">
    <source>
        <dbReference type="Proteomes" id="UP000598146"/>
    </source>
</evidence>
<dbReference type="InterPro" id="IPR036513">
    <property type="entry name" value="STAS_dom_sf"/>
</dbReference>
<feature type="domain" description="STAS" evidence="1">
    <location>
        <begin position="21"/>
        <end position="123"/>
    </location>
</feature>
<dbReference type="EMBL" id="JADQTO010000026">
    <property type="protein sequence ID" value="MBG0567291.1"/>
    <property type="molecule type" value="Genomic_DNA"/>
</dbReference>
<dbReference type="CDD" id="cd07043">
    <property type="entry name" value="STAS_anti-anti-sigma_factors"/>
    <property type="match status" value="1"/>
</dbReference>
<sequence>MEQARCVIRRETTPAGPAVRVHVTGSLDRAAHAELRRALRRAFEQTRRAAVLVDLTEVDDIGSECIEVLLVAYTRALRGGHGFEVAGARGAVRQALEITGLCPPSALYAPNTADTLDAMLDAGSLLPVMSGRPGA</sequence>
<evidence type="ECO:0000313" key="2">
    <source>
        <dbReference type="EMBL" id="MBG0567291.1"/>
    </source>
</evidence>
<reference evidence="2" key="1">
    <citation type="submission" date="2020-11" db="EMBL/GenBank/DDBJ databases">
        <title>Isolation and identification of active actinomycetes.</title>
        <authorList>
            <person name="Sun X."/>
        </authorList>
    </citation>
    <scope>NUCLEOTIDE SEQUENCE</scope>
    <source>
        <strain evidence="2">NEAU-A11</strain>
    </source>
</reference>
<dbReference type="Pfam" id="PF13466">
    <property type="entry name" value="STAS_2"/>
    <property type="match status" value="1"/>
</dbReference>
<protein>
    <submittedName>
        <fullName evidence="2">STAS domain-containing protein</fullName>
    </submittedName>
</protein>
<dbReference type="Proteomes" id="UP000598146">
    <property type="component" value="Unassembled WGS sequence"/>
</dbReference>
<dbReference type="AlphaFoldDB" id="A0A931CHJ5"/>
<dbReference type="RefSeq" id="WP_196419065.1">
    <property type="nucleotide sequence ID" value="NZ_JADQTO010000026.1"/>
</dbReference>
<accession>A0A931CHJ5</accession>
<dbReference type="InterPro" id="IPR002645">
    <property type="entry name" value="STAS_dom"/>
</dbReference>
<keyword evidence="3" id="KW-1185">Reference proteome</keyword>